<gene>
    <name evidence="3" type="ORF">BAGA_06050</name>
</gene>
<dbReference type="Gene3D" id="3.30.420.40">
    <property type="match status" value="2"/>
</dbReference>
<comment type="caution">
    <text evidence="3">The sequence shown here is derived from an EMBL/GenBank/DDBJ whole genome shotgun (WGS) entry which is preliminary data.</text>
</comment>
<evidence type="ECO:0000259" key="2">
    <source>
        <dbReference type="Pfam" id="PF21522"/>
    </source>
</evidence>
<dbReference type="eggNOG" id="COG0849">
    <property type="taxonomic scope" value="Bacteria"/>
</dbReference>
<feature type="domain" description="Actin homologue MreB-like C-terminal" evidence="2">
    <location>
        <begin position="160"/>
        <end position="273"/>
    </location>
</feature>
<sequence length="301" mass="34019">MGTLTLGIDVGYSHTKTKSKKGLDVFRSTVKDGIIDINTGSTVVEYDGSKLTIGERGRITVVPNKISDPNFEPLLLTAILRNVDDKLTDINVNLVTGLPVAWYPTQKDELKEFLFNKKITVGYKGKDRTIHIKDCIVFPQSAGLALTNPKEFEEGRTNLVIDIGGLTVDVSYYEGRRMVKYESYQLGMLKFYSTVASAINAQFNVEVDDQDVERFIEENAVTISEEQKEFDFPKHFNNHMDRIITKIKTDFPYDIVHKKTFVGGGSLRFKEYLPSNKGIQCNEIQSNAEAFYNVGVQKFEK</sequence>
<keyword evidence="4" id="KW-1185">Reference proteome</keyword>
<dbReference type="EMBL" id="JOTM01000011">
    <property type="protein sequence ID" value="KEK23970.1"/>
    <property type="molecule type" value="Genomic_DNA"/>
</dbReference>
<accession>A0A073KBP2</accession>
<dbReference type="AlphaFoldDB" id="A0A073KBP2"/>
<organism evidence="3 4">
    <name type="scientific">Bacillus gaemokensis</name>
    <dbReference type="NCBI Taxonomy" id="574375"/>
    <lineage>
        <taxon>Bacteria</taxon>
        <taxon>Bacillati</taxon>
        <taxon>Bacillota</taxon>
        <taxon>Bacilli</taxon>
        <taxon>Bacillales</taxon>
        <taxon>Bacillaceae</taxon>
        <taxon>Bacillus</taxon>
        <taxon>Bacillus cereus group</taxon>
    </lineage>
</organism>
<dbReference type="OrthoDB" id="5412507at2"/>
<feature type="domain" description="Actin-like protein N-terminal" evidence="1">
    <location>
        <begin position="7"/>
        <end position="143"/>
    </location>
</feature>
<evidence type="ECO:0000313" key="3">
    <source>
        <dbReference type="EMBL" id="KEK23970.1"/>
    </source>
</evidence>
<dbReference type="RefSeq" id="WP_033675076.1">
    <property type="nucleotide sequence ID" value="NZ_JOTM01000011.1"/>
</dbReference>
<dbReference type="SUPFAM" id="SSF53067">
    <property type="entry name" value="Actin-like ATPase domain"/>
    <property type="match status" value="2"/>
</dbReference>
<dbReference type="Pfam" id="PF17989">
    <property type="entry name" value="ALP_N"/>
    <property type="match status" value="1"/>
</dbReference>
<evidence type="ECO:0000259" key="1">
    <source>
        <dbReference type="Pfam" id="PF17989"/>
    </source>
</evidence>
<protein>
    <submittedName>
        <fullName evidence="3">Uncharacterized protein</fullName>
    </submittedName>
</protein>
<dbReference type="Proteomes" id="UP000027778">
    <property type="component" value="Unassembled WGS sequence"/>
</dbReference>
<name>A0A073KBP2_9BACI</name>
<dbReference type="InterPro" id="IPR043129">
    <property type="entry name" value="ATPase_NBD"/>
</dbReference>
<dbReference type="STRING" id="574375.AZF08_20280"/>
<dbReference type="Pfam" id="PF21522">
    <property type="entry name" value="MreB-like_C"/>
    <property type="match status" value="1"/>
</dbReference>
<reference evidence="3 4" key="1">
    <citation type="submission" date="2014-06" db="EMBL/GenBank/DDBJ databases">
        <title>Draft genome sequence of Bacillus gaemokensis JCM 15801 (MCCC 1A00707).</title>
        <authorList>
            <person name="Lai Q."/>
            <person name="Liu Y."/>
            <person name="Shao Z."/>
        </authorList>
    </citation>
    <scope>NUCLEOTIDE SEQUENCE [LARGE SCALE GENOMIC DNA]</scope>
    <source>
        <strain evidence="3 4">JCM 15801</strain>
    </source>
</reference>
<dbReference type="InterPro" id="IPR049067">
    <property type="entry name" value="MreB-like_C"/>
</dbReference>
<dbReference type="InterPro" id="IPR040607">
    <property type="entry name" value="ALP_N"/>
</dbReference>
<evidence type="ECO:0000313" key="4">
    <source>
        <dbReference type="Proteomes" id="UP000027778"/>
    </source>
</evidence>
<proteinExistence type="predicted"/>